<reference evidence="1 2" key="1">
    <citation type="journal article" date="2018" name="Sci. Data">
        <title>The draft genome sequence of cork oak.</title>
        <authorList>
            <person name="Ramos A.M."/>
            <person name="Usie A."/>
            <person name="Barbosa P."/>
            <person name="Barros P.M."/>
            <person name="Capote T."/>
            <person name="Chaves I."/>
            <person name="Simoes F."/>
            <person name="Abreu I."/>
            <person name="Carrasquinho I."/>
            <person name="Faro C."/>
            <person name="Guimaraes J.B."/>
            <person name="Mendonca D."/>
            <person name="Nobrega F."/>
            <person name="Rodrigues L."/>
            <person name="Saibo N.J.M."/>
            <person name="Varela M.C."/>
            <person name="Egas C."/>
            <person name="Matos J."/>
            <person name="Miguel C.M."/>
            <person name="Oliveira M.M."/>
            <person name="Ricardo C.P."/>
            <person name="Goncalves S."/>
        </authorList>
    </citation>
    <scope>NUCLEOTIDE SEQUENCE [LARGE SCALE GENOMIC DNA]</scope>
    <source>
        <strain evidence="2">cv. HL8</strain>
    </source>
</reference>
<keyword evidence="2" id="KW-1185">Reference proteome</keyword>
<proteinExistence type="predicted"/>
<evidence type="ECO:0000313" key="2">
    <source>
        <dbReference type="Proteomes" id="UP000237347"/>
    </source>
</evidence>
<sequence>MYVFSGNYSMSALHQYLTPLNSSHRLQHSLTTLRSILEQTVNVLKHQWAYSCEKAKNWSSLRECNEQFADMDS</sequence>
<dbReference type="Proteomes" id="UP000237347">
    <property type="component" value="Unassembled WGS sequence"/>
</dbReference>
<gene>
    <name evidence="1" type="ORF">CFP56_029148</name>
</gene>
<evidence type="ECO:0000313" key="1">
    <source>
        <dbReference type="EMBL" id="KAK7860934.1"/>
    </source>
</evidence>
<protein>
    <submittedName>
        <fullName evidence="1">Uncharacterized protein</fullName>
    </submittedName>
</protein>
<comment type="caution">
    <text evidence="1">The sequence shown here is derived from an EMBL/GenBank/DDBJ whole genome shotgun (WGS) entry which is preliminary data.</text>
</comment>
<organism evidence="1 2">
    <name type="scientific">Quercus suber</name>
    <name type="common">Cork oak</name>
    <dbReference type="NCBI Taxonomy" id="58331"/>
    <lineage>
        <taxon>Eukaryota</taxon>
        <taxon>Viridiplantae</taxon>
        <taxon>Streptophyta</taxon>
        <taxon>Embryophyta</taxon>
        <taxon>Tracheophyta</taxon>
        <taxon>Spermatophyta</taxon>
        <taxon>Magnoliopsida</taxon>
        <taxon>eudicotyledons</taxon>
        <taxon>Gunneridae</taxon>
        <taxon>Pentapetalae</taxon>
        <taxon>rosids</taxon>
        <taxon>fabids</taxon>
        <taxon>Fagales</taxon>
        <taxon>Fagaceae</taxon>
        <taxon>Quercus</taxon>
    </lineage>
</organism>
<dbReference type="AlphaFoldDB" id="A0AAW0MBR7"/>
<dbReference type="EMBL" id="PKMF04000004">
    <property type="protein sequence ID" value="KAK7860934.1"/>
    <property type="molecule type" value="Genomic_DNA"/>
</dbReference>
<name>A0AAW0MBR7_QUESU</name>
<accession>A0AAW0MBR7</accession>